<dbReference type="EMBL" id="GBXM01078035">
    <property type="protein sequence ID" value="JAH30542.1"/>
    <property type="molecule type" value="Transcribed_RNA"/>
</dbReference>
<sequence length="36" mass="3760">MLICGRVVGSQTLPSVYALPLQPSVLFGNAASEKRG</sequence>
<reference evidence="1" key="2">
    <citation type="journal article" date="2015" name="Fish Shellfish Immunol.">
        <title>Early steps in the European eel (Anguilla anguilla)-Vibrio vulnificus interaction in the gills: Role of the RtxA13 toxin.</title>
        <authorList>
            <person name="Callol A."/>
            <person name="Pajuelo D."/>
            <person name="Ebbesson L."/>
            <person name="Teles M."/>
            <person name="MacKenzie S."/>
            <person name="Amaro C."/>
        </authorList>
    </citation>
    <scope>NUCLEOTIDE SEQUENCE</scope>
</reference>
<evidence type="ECO:0000313" key="1">
    <source>
        <dbReference type="EMBL" id="JAH30542.1"/>
    </source>
</evidence>
<name>A0A0E9RNZ4_ANGAN</name>
<dbReference type="AlphaFoldDB" id="A0A0E9RNZ4"/>
<protein>
    <submittedName>
        <fullName evidence="1">Uncharacterized protein</fullName>
    </submittedName>
</protein>
<accession>A0A0E9RNZ4</accession>
<proteinExistence type="predicted"/>
<reference evidence="1" key="1">
    <citation type="submission" date="2014-11" db="EMBL/GenBank/DDBJ databases">
        <authorList>
            <person name="Amaro Gonzalez C."/>
        </authorList>
    </citation>
    <scope>NUCLEOTIDE SEQUENCE</scope>
</reference>
<organism evidence="1">
    <name type="scientific">Anguilla anguilla</name>
    <name type="common">European freshwater eel</name>
    <name type="synonym">Muraena anguilla</name>
    <dbReference type="NCBI Taxonomy" id="7936"/>
    <lineage>
        <taxon>Eukaryota</taxon>
        <taxon>Metazoa</taxon>
        <taxon>Chordata</taxon>
        <taxon>Craniata</taxon>
        <taxon>Vertebrata</taxon>
        <taxon>Euteleostomi</taxon>
        <taxon>Actinopterygii</taxon>
        <taxon>Neopterygii</taxon>
        <taxon>Teleostei</taxon>
        <taxon>Anguilliformes</taxon>
        <taxon>Anguillidae</taxon>
        <taxon>Anguilla</taxon>
    </lineage>
</organism>